<sequence length="443" mass="48278">MVRNLVVVVGATGQQGGSVVKALLRDNHYNIRGVTSNVNAEASSALKAQGVQMVEADLDNADSVLRAFKGAYAIFGVTDFAEQARQHGVAGAQEAELRQATNIANAAAATPSLQHYIWSTIPSAQAISNGTISVPHFESKASVDEYILRRLEPLAQKTTFLWVGYYPSNIMALAMAPTFHATSGKYVWLSPVAGDTVVSSIGSQKDNVGLFVRAILRQPLLTLPSKYVMAAVEQLSLGEIIKLYGELTGRDTRLVCVGPTAFHELFPMWDAVRDMLLFWQAHGARSFAKHRVVPLTSVELSIDKAELVTSRESLKMLLQKDPDFWSSVGTSFSNTDMTLATAVDLTLARKQCNELEIATLSMLPRSSPVYKSQNPLVSSSNADRVRQSTSGRRVCIASRPLKLQVPSPPRLLATVVLAATFARYPYPYTSIRPAPDKLDFCFS</sequence>
<organism evidence="4 5">
    <name type="scientific">Friedmanniomyces endolithicus</name>
    <dbReference type="NCBI Taxonomy" id="329885"/>
    <lineage>
        <taxon>Eukaryota</taxon>
        <taxon>Fungi</taxon>
        <taxon>Dikarya</taxon>
        <taxon>Ascomycota</taxon>
        <taxon>Pezizomycotina</taxon>
        <taxon>Dothideomycetes</taxon>
        <taxon>Dothideomycetidae</taxon>
        <taxon>Mycosphaerellales</taxon>
        <taxon>Teratosphaeriaceae</taxon>
        <taxon>Friedmanniomyces</taxon>
    </lineage>
</organism>
<gene>
    <name evidence="4" type="ORF">LTR82_014314</name>
</gene>
<dbReference type="GO" id="GO:0005634">
    <property type="term" value="C:nucleus"/>
    <property type="evidence" value="ECO:0007669"/>
    <property type="project" value="TreeGrafter"/>
</dbReference>
<dbReference type="AlphaFoldDB" id="A0AAN6FBT9"/>
<evidence type="ECO:0000313" key="4">
    <source>
        <dbReference type="EMBL" id="KAK0311612.1"/>
    </source>
</evidence>
<evidence type="ECO:0000256" key="1">
    <source>
        <dbReference type="ARBA" id="ARBA00006328"/>
    </source>
</evidence>
<keyword evidence="2" id="KW-0521">NADP</keyword>
<dbReference type="Gene3D" id="3.90.25.10">
    <property type="entry name" value="UDP-galactose 4-epimerase, domain 1"/>
    <property type="match status" value="1"/>
</dbReference>
<dbReference type="Pfam" id="PF05368">
    <property type="entry name" value="NmrA"/>
    <property type="match status" value="1"/>
</dbReference>
<dbReference type="PANTHER" id="PTHR42748:SF28">
    <property type="entry name" value="NMRA-LIKE DOMAIN-CONTAINING PROTEIN"/>
    <property type="match status" value="1"/>
</dbReference>
<evidence type="ECO:0000256" key="2">
    <source>
        <dbReference type="ARBA" id="ARBA00022857"/>
    </source>
</evidence>
<dbReference type="InterPro" id="IPR051164">
    <property type="entry name" value="NmrA-like_oxidored"/>
</dbReference>
<name>A0AAN6FBT9_9PEZI</name>
<feature type="domain" description="NmrA-like" evidence="3">
    <location>
        <begin position="5"/>
        <end position="270"/>
    </location>
</feature>
<comment type="similarity">
    <text evidence="1">Belongs to the NmrA-type oxidoreductase family.</text>
</comment>
<evidence type="ECO:0000259" key="3">
    <source>
        <dbReference type="Pfam" id="PF05368"/>
    </source>
</evidence>
<dbReference type="PANTHER" id="PTHR42748">
    <property type="entry name" value="NITROGEN METABOLITE REPRESSION PROTEIN NMRA FAMILY MEMBER"/>
    <property type="match status" value="1"/>
</dbReference>
<reference evidence="4" key="1">
    <citation type="submission" date="2021-12" db="EMBL/GenBank/DDBJ databases">
        <title>Black yeast isolated from Biological Soil Crust.</title>
        <authorList>
            <person name="Kurbessoian T."/>
        </authorList>
    </citation>
    <scope>NUCLEOTIDE SEQUENCE</scope>
    <source>
        <strain evidence="4">CCFEE 5208</strain>
    </source>
</reference>
<dbReference type="InterPro" id="IPR008030">
    <property type="entry name" value="NmrA-like"/>
</dbReference>
<proteinExistence type="inferred from homology"/>
<dbReference type="EMBL" id="JASUXU010000069">
    <property type="protein sequence ID" value="KAK0311612.1"/>
    <property type="molecule type" value="Genomic_DNA"/>
</dbReference>
<evidence type="ECO:0000313" key="5">
    <source>
        <dbReference type="Proteomes" id="UP001168146"/>
    </source>
</evidence>
<dbReference type="Proteomes" id="UP001168146">
    <property type="component" value="Unassembled WGS sequence"/>
</dbReference>
<dbReference type="InterPro" id="IPR036291">
    <property type="entry name" value="NAD(P)-bd_dom_sf"/>
</dbReference>
<dbReference type="Gene3D" id="3.40.50.720">
    <property type="entry name" value="NAD(P)-binding Rossmann-like Domain"/>
    <property type="match status" value="1"/>
</dbReference>
<dbReference type="SUPFAM" id="SSF51735">
    <property type="entry name" value="NAD(P)-binding Rossmann-fold domains"/>
    <property type="match status" value="1"/>
</dbReference>
<comment type="caution">
    <text evidence="4">The sequence shown here is derived from an EMBL/GenBank/DDBJ whole genome shotgun (WGS) entry which is preliminary data.</text>
</comment>
<accession>A0AAN6FBT9</accession>
<protein>
    <recommendedName>
        <fullName evidence="3">NmrA-like domain-containing protein</fullName>
    </recommendedName>
</protein>